<evidence type="ECO:0000256" key="6">
    <source>
        <dbReference type="RuleBase" id="RU361230"/>
    </source>
</evidence>
<feature type="compositionally biased region" description="Basic residues" evidence="7">
    <location>
        <begin position="640"/>
        <end position="649"/>
    </location>
</feature>
<dbReference type="InterPro" id="IPR004219">
    <property type="entry name" value="TTvirus_Unk"/>
</dbReference>
<dbReference type="Pfam" id="PF02956">
    <property type="entry name" value="TT_ORF1"/>
    <property type="match status" value="1"/>
</dbReference>
<comment type="similarity">
    <text evidence="2 6">Belongs to the anelloviridae capsid protein family.</text>
</comment>
<evidence type="ECO:0000256" key="4">
    <source>
        <dbReference type="ARBA" id="ARBA00022561"/>
    </source>
</evidence>
<feature type="compositionally biased region" description="Low complexity" evidence="7">
    <location>
        <begin position="616"/>
        <end position="625"/>
    </location>
</feature>
<proteinExistence type="inferred from homology"/>
<dbReference type="GO" id="GO:0039615">
    <property type="term" value="C:T=1 icosahedral viral capsid"/>
    <property type="evidence" value="ECO:0007669"/>
    <property type="project" value="UniProtKB-UniRule"/>
</dbReference>
<feature type="region of interest" description="Disordered" evidence="7">
    <location>
        <begin position="607"/>
        <end position="649"/>
    </location>
</feature>
<keyword evidence="3 6" id="KW-1140">T=1 icosahedral capsid protein</keyword>
<keyword evidence="5 6" id="KW-0946">Virion</keyword>
<reference evidence="8" key="1">
    <citation type="submission" date="2024-05" db="EMBL/GenBank/DDBJ databases">
        <authorList>
            <person name="Laubscher F."/>
            <person name="Chudzinski V."/>
            <person name="Cordey S."/>
            <person name="Hosszu-Fellous K."/>
            <person name="Kaiser L."/>
        </authorList>
    </citation>
    <scope>NUCLEOTIDE SEQUENCE</scope>
    <source>
        <strain evidence="8">1106D3-15</strain>
    </source>
</reference>
<evidence type="ECO:0000256" key="2">
    <source>
        <dbReference type="ARBA" id="ARBA00006131"/>
    </source>
</evidence>
<dbReference type="EMBL" id="PP857177">
    <property type="protein sequence ID" value="XBU06724.1"/>
    <property type="molecule type" value="Genomic_DNA"/>
</dbReference>
<evidence type="ECO:0000256" key="7">
    <source>
        <dbReference type="SAM" id="MobiDB-lite"/>
    </source>
</evidence>
<feature type="compositionally biased region" description="Acidic residues" evidence="7">
    <location>
        <begin position="626"/>
        <end position="636"/>
    </location>
</feature>
<keyword evidence="4 6" id="KW-0167">Capsid protein</keyword>
<evidence type="ECO:0000256" key="5">
    <source>
        <dbReference type="ARBA" id="ARBA00022844"/>
    </source>
</evidence>
<sequence>MPYYWRRRRWRRSWRRRPRYPFRRRRFWRRRQRWVRKPKRKLKKITIKQWQPSTIRKLTVKGQYPLFAGTSDRIANDYTAYVDEIAPKDVPGGGLYSITVFTLQGLYELHQKGRNWWTQSNCDLPLIRYSGCTIKLYFNPSADYITTIINCGELKANLEMFQSTQPSVLLLNKKKRVMLCRNYKRKRRPYKKWFIHPPALLYNKWYFQKELSTYPLLMLITAAGSFDRYYQGANSISETIGFQSLNTDFFVIHSWKFPSTLPYRPNDRFYMFAIGGSTTFDNATPQQLILLGNPTDNTKGSMIGPPTSNNWSQKVTQYLAKPTNWGNPFHPNWLHADEGEGLICLLEVTETTTLEDKLKSLNATSLLNTQGFIEPTKPFTVHCRYNPQADMGRNSIFVTRITGDNTPWHKPNDQHLLTQGLPLWLLHWGWLDYLRKSGTPQRLDTDYIHVIVSDHISPKELSYYVPIDYDFLNGKSPYSDHIKPYDQQNWHPKINFQQKSIAHICQSGPLTIKLPQDISATAHFSYKFHFKLGGCPPAMDKVCEPAKQPSYPQPGNLLSSIILQNPQTPIEYFLSSFDQRRELLTERAAKRLKKDQEFKETVLKPTGQTLLDIQMSSPQTTSSEDTSSEEESEEETQQQLHRHQRKHRKLQRGILKLLNLLQHSK</sequence>
<protein>
    <recommendedName>
        <fullName evidence="6">Capsid protein</fullName>
    </recommendedName>
</protein>
<name>A0AAU7STR9_9VIRU</name>
<comment type="subcellular location">
    <subcellularLocation>
        <location evidence="1 6">Virion</location>
    </subcellularLocation>
</comment>
<evidence type="ECO:0000256" key="1">
    <source>
        <dbReference type="ARBA" id="ARBA00004328"/>
    </source>
</evidence>
<organism evidence="8">
    <name type="scientific">Betatorquevirus homini12</name>
    <dbReference type="NCBI Taxonomy" id="3048398"/>
    <lineage>
        <taxon>Viruses</taxon>
        <taxon>Monodnaviria</taxon>
        <taxon>Shotokuvirae</taxon>
        <taxon>Commensaviricota</taxon>
        <taxon>Cardeaviricetes</taxon>
        <taxon>Sanitavirales</taxon>
        <taxon>Anelloviridae</taxon>
        <taxon>Betatorquevirus</taxon>
    </lineage>
</organism>
<accession>A0AAU7STR9</accession>
<evidence type="ECO:0000256" key="3">
    <source>
        <dbReference type="ARBA" id="ARBA00022431"/>
    </source>
</evidence>
<evidence type="ECO:0000313" key="8">
    <source>
        <dbReference type="EMBL" id="XBU06724.1"/>
    </source>
</evidence>
<comment type="function">
    <text evidence="6">Self-assembles to form an icosahedral capsid.</text>
</comment>